<comment type="caution">
    <text evidence="2">The sequence shown here is derived from an EMBL/GenBank/DDBJ whole genome shotgun (WGS) entry which is preliminary data.</text>
</comment>
<name>A0AAU9MI98_9ASTR</name>
<gene>
    <name evidence="2" type="ORF">LVIROSA_LOCUS13623</name>
</gene>
<dbReference type="AlphaFoldDB" id="A0AAU9MI98"/>
<keyword evidence="1" id="KW-0812">Transmembrane</keyword>
<protein>
    <submittedName>
        <fullName evidence="2">Uncharacterized protein</fullName>
    </submittedName>
</protein>
<feature type="transmembrane region" description="Helical" evidence="1">
    <location>
        <begin position="51"/>
        <end position="70"/>
    </location>
</feature>
<dbReference type="EMBL" id="CAKMRJ010002223">
    <property type="protein sequence ID" value="CAH1426550.1"/>
    <property type="molecule type" value="Genomic_DNA"/>
</dbReference>
<evidence type="ECO:0000313" key="3">
    <source>
        <dbReference type="Proteomes" id="UP001157418"/>
    </source>
</evidence>
<dbReference type="Proteomes" id="UP001157418">
    <property type="component" value="Unassembled WGS sequence"/>
</dbReference>
<accession>A0AAU9MI98</accession>
<evidence type="ECO:0000256" key="1">
    <source>
        <dbReference type="SAM" id="Phobius"/>
    </source>
</evidence>
<reference evidence="2 3" key="1">
    <citation type="submission" date="2022-01" db="EMBL/GenBank/DDBJ databases">
        <authorList>
            <person name="Xiong W."/>
            <person name="Schranz E."/>
        </authorList>
    </citation>
    <scope>NUCLEOTIDE SEQUENCE [LARGE SCALE GENOMIC DNA]</scope>
</reference>
<organism evidence="2 3">
    <name type="scientific">Lactuca virosa</name>
    <dbReference type="NCBI Taxonomy" id="75947"/>
    <lineage>
        <taxon>Eukaryota</taxon>
        <taxon>Viridiplantae</taxon>
        <taxon>Streptophyta</taxon>
        <taxon>Embryophyta</taxon>
        <taxon>Tracheophyta</taxon>
        <taxon>Spermatophyta</taxon>
        <taxon>Magnoliopsida</taxon>
        <taxon>eudicotyledons</taxon>
        <taxon>Gunneridae</taxon>
        <taxon>Pentapetalae</taxon>
        <taxon>asterids</taxon>
        <taxon>campanulids</taxon>
        <taxon>Asterales</taxon>
        <taxon>Asteraceae</taxon>
        <taxon>Cichorioideae</taxon>
        <taxon>Cichorieae</taxon>
        <taxon>Lactucinae</taxon>
        <taxon>Lactuca</taxon>
    </lineage>
</organism>
<sequence length="160" mass="17563">MVSKPRNTFTPNLLHLASTAKASTPPLFYIADYVSGLYDALSKGDTEAGSYFAIFNILFLLSPPPPPLLVTRFNRLHRLKTSVVSGVFVPFLPSVVFWGYCVFLSDYSHKQKAVTEGVHSNILMTEGVATGGEAARENVDRGQRHHCHIFLPRSSLPSAA</sequence>
<keyword evidence="1" id="KW-0472">Membrane</keyword>
<feature type="transmembrane region" description="Helical" evidence="1">
    <location>
        <begin position="82"/>
        <end position="100"/>
    </location>
</feature>
<proteinExistence type="predicted"/>
<keyword evidence="1" id="KW-1133">Transmembrane helix</keyword>
<keyword evidence="3" id="KW-1185">Reference proteome</keyword>
<evidence type="ECO:0000313" key="2">
    <source>
        <dbReference type="EMBL" id="CAH1426550.1"/>
    </source>
</evidence>